<evidence type="ECO:0000313" key="3">
    <source>
        <dbReference type="EMBL" id="QEE21812.1"/>
    </source>
</evidence>
<feature type="domain" description="Gfo/Idh/MocA-like oxidoreductase N-terminal" evidence="1">
    <location>
        <begin position="4"/>
        <end position="120"/>
    </location>
</feature>
<protein>
    <submittedName>
        <fullName evidence="3">Gfo/Idh/MocA family oxidoreductase</fullName>
    </submittedName>
</protein>
<dbReference type="Pfam" id="PF22725">
    <property type="entry name" value="GFO_IDH_MocA_C3"/>
    <property type="match status" value="1"/>
</dbReference>
<dbReference type="PANTHER" id="PTHR43708">
    <property type="entry name" value="CONSERVED EXPRESSED OXIDOREDUCTASE (EUROFUNG)"/>
    <property type="match status" value="1"/>
</dbReference>
<evidence type="ECO:0000259" key="2">
    <source>
        <dbReference type="Pfam" id="PF22725"/>
    </source>
</evidence>
<evidence type="ECO:0000259" key="1">
    <source>
        <dbReference type="Pfam" id="PF01408"/>
    </source>
</evidence>
<dbReference type="OrthoDB" id="9781031at2"/>
<proteinExistence type="predicted"/>
<feature type="domain" description="GFO/IDH/MocA-like oxidoreductase" evidence="2">
    <location>
        <begin position="133"/>
        <end position="254"/>
    </location>
</feature>
<dbReference type="InterPro" id="IPR051317">
    <property type="entry name" value="Gfo/Idh/MocA_oxidoreduct"/>
</dbReference>
<reference evidence="3 4" key="1">
    <citation type="journal article" date="2015" name="Int. J. Syst. Evol. Microbiol.">
        <title>Youhaiella tibetensis gen. nov., sp. nov., isolated from subsurface sediment.</title>
        <authorList>
            <person name="Wang Y.X."/>
            <person name="Huang F.Q."/>
            <person name="Nogi Y."/>
            <person name="Pang S.J."/>
            <person name="Wang P.K."/>
            <person name="Lv J."/>
        </authorList>
    </citation>
    <scope>NUCLEOTIDE SEQUENCE [LARGE SCALE GENOMIC DNA]</scope>
    <source>
        <strain evidence="4">fig4</strain>
    </source>
</reference>
<dbReference type="Pfam" id="PF01408">
    <property type="entry name" value="GFO_IDH_MocA"/>
    <property type="match status" value="1"/>
</dbReference>
<dbReference type="RefSeq" id="WP_147657190.1">
    <property type="nucleotide sequence ID" value="NZ_BMFM01000002.1"/>
</dbReference>
<dbReference type="InterPro" id="IPR055170">
    <property type="entry name" value="GFO_IDH_MocA-like_dom"/>
</dbReference>
<dbReference type="KEGG" id="yti:FNA67_17200"/>
<dbReference type="SUPFAM" id="SSF51735">
    <property type="entry name" value="NAD(P)-binding Rossmann-fold domains"/>
    <property type="match status" value="1"/>
</dbReference>
<organism evidence="3 4">
    <name type="scientific">Paradevosia tibetensis</name>
    <dbReference type="NCBI Taxonomy" id="1447062"/>
    <lineage>
        <taxon>Bacteria</taxon>
        <taxon>Pseudomonadati</taxon>
        <taxon>Pseudomonadota</taxon>
        <taxon>Alphaproteobacteria</taxon>
        <taxon>Hyphomicrobiales</taxon>
        <taxon>Devosiaceae</taxon>
        <taxon>Paradevosia</taxon>
    </lineage>
</organism>
<dbReference type="Proteomes" id="UP000321062">
    <property type="component" value="Chromosome"/>
</dbReference>
<gene>
    <name evidence="3" type="ORF">FNA67_17200</name>
</gene>
<dbReference type="InterPro" id="IPR000683">
    <property type="entry name" value="Gfo/Idh/MocA-like_OxRdtase_N"/>
</dbReference>
<dbReference type="Gene3D" id="3.30.360.10">
    <property type="entry name" value="Dihydrodipicolinate Reductase, domain 2"/>
    <property type="match status" value="1"/>
</dbReference>
<dbReference type="GO" id="GO:0000166">
    <property type="term" value="F:nucleotide binding"/>
    <property type="evidence" value="ECO:0007669"/>
    <property type="project" value="InterPro"/>
</dbReference>
<dbReference type="PANTHER" id="PTHR43708:SF8">
    <property type="entry name" value="OXIDOREDUCTASE"/>
    <property type="match status" value="1"/>
</dbReference>
<accession>A0A5B9DRW0</accession>
<dbReference type="InterPro" id="IPR036291">
    <property type="entry name" value="NAD(P)-bd_dom_sf"/>
</dbReference>
<evidence type="ECO:0000313" key="4">
    <source>
        <dbReference type="Proteomes" id="UP000321062"/>
    </source>
</evidence>
<dbReference type="Gene3D" id="3.40.50.720">
    <property type="entry name" value="NAD(P)-binding Rossmann-like Domain"/>
    <property type="match status" value="1"/>
</dbReference>
<dbReference type="SUPFAM" id="SSF55347">
    <property type="entry name" value="Glyceraldehyde-3-phosphate dehydrogenase-like, C-terminal domain"/>
    <property type="match status" value="1"/>
</dbReference>
<dbReference type="AlphaFoldDB" id="A0A5B9DRW0"/>
<keyword evidence="4" id="KW-1185">Reference proteome</keyword>
<name>A0A5B9DRW0_9HYPH</name>
<dbReference type="EMBL" id="CP041690">
    <property type="protein sequence ID" value="QEE21812.1"/>
    <property type="molecule type" value="Genomic_DNA"/>
</dbReference>
<sequence length="344" mass="36549">MSVLRVGIIGLGMAVAPHAEALLALPGRIEVVAAFSPTASRRQEFSDRYGLPVVDSLQAILSDASIDAVLILTPPSSHLELVEQAARAGKHILLEKPLDISTERAEAVIAAARDAGVKLGIVFQNRFRPASLALAELLSQGRLGDLISASARRDNWRTQSYYDEPGRGTLQRDGGGVLMNQAIHTLDLLLSFAGTPLEVTGYARTSPIHTMETEDLAACVLRFANGAIGTISATTCAYPGLPERIELIGTKGTAVLIGPHLSAQFQDGTSLTVGDPDAGRLADAQIMGFGHQLHEALLSDFAEAIAQDRSPRITGEMALRAHDLIDAILLSSREGRAVTVRDRA</sequence>